<dbReference type="STRING" id="559295.Q5K464"/>
<dbReference type="InterPro" id="IPR027434">
    <property type="entry name" value="Homing_endonucl"/>
</dbReference>
<evidence type="ECO:0000256" key="6">
    <source>
        <dbReference type="ARBA" id="ARBA00022886"/>
    </source>
</evidence>
<dbReference type="EMBL" id="AJ634268">
    <property type="protein sequence ID" value="CAG25600.2"/>
    <property type="molecule type" value="Genomic_DNA"/>
</dbReference>
<gene>
    <name evidence="9" type="primary">io-cox1.2</name>
</gene>
<dbReference type="FunCoup" id="Q5K464">
    <property type="interactions" value="88"/>
</dbReference>
<evidence type="ECO:0000256" key="4">
    <source>
        <dbReference type="ARBA" id="ARBA00022759"/>
    </source>
</evidence>
<organism evidence="10">
    <name type="scientific">Lachancea thermotolerans (strain ATCC 56472 / CBS 6340 / NRRL Y-8284)</name>
    <name type="common">Yeast</name>
    <name type="synonym">Kluyveromyces thermotolerans</name>
    <dbReference type="NCBI Taxonomy" id="559295"/>
    <lineage>
        <taxon>Eukaryota</taxon>
        <taxon>Fungi</taxon>
        <taxon>Dikarya</taxon>
        <taxon>Ascomycota</taxon>
        <taxon>Saccharomycotina</taxon>
        <taxon>Saccharomycetes</taxon>
        <taxon>Saccharomycetales</taxon>
        <taxon>Saccharomycetaceae</taxon>
        <taxon>Lachancea</taxon>
    </lineage>
</organism>
<evidence type="ECO:0000259" key="8">
    <source>
        <dbReference type="PROSITE" id="PS50855"/>
    </source>
</evidence>
<dbReference type="GO" id="GO:0004519">
    <property type="term" value="F:endonuclease activity"/>
    <property type="evidence" value="ECO:0007669"/>
    <property type="project" value="UniProtKB-KW"/>
</dbReference>
<dbReference type="SUPFAM" id="SSF55608">
    <property type="entry name" value="Homing endonucleases"/>
    <property type="match status" value="2"/>
</dbReference>
<evidence type="ECO:0000256" key="1">
    <source>
        <dbReference type="ARBA" id="ARBA00009332"/>
    </source>
</evidence>
<keyword evidence="6" id="KW-0404">Intron homing</keyword>
<dbReference type="GO" id="GO:0020037">
    <property type="term" value="F:heme binding"/>
    <property type="evidence" value="ECO:0007669"/>
    <property type="project" value="InterPro"/>
</dbReference>
<evidence type="ECO:0000256" key="7">
    <source>
        <dbReference type="SAM" id="Phobius"/>
    </source>
</evidence>
<dbReference type="GO" id="GO:0006123">
    <property type="term" value="P:mitochondrial electron transport, cytochrome c to oxygen"/>
    <property type="evidence" value="ECO:0007669"/>
    <property type="project" value="TreeGrafter"/>
</dbReference>
<keyword evidence="5" id="KW-0378">Hydrolase</keyword>
<dbReference type="GO" id="GO:0004129">
    <property type="term" value="F:cytochrome-c oxidase activity"/>
    <property type="evidence" value="ECO:0007669"/>
    <property type="project" value="InterPro"/>
</dbReference>
<dbReference type="InParanoid" id="Q5K464"/>
<evidence type="ECO:0000313" key="9">
    <source>
        <dbReference type="EMBL" id="CAG25600.2"/>
    </source>
</evidence>
<feature type="domain" description="Cytochrome oxidase subunit I profile" evidence="8">
    <location>
        <begin position="1"/>
        <end position="130"/>
    </location>
</feature>
<dbReference type="GO" id="GO:0015990">
    <property type="term" value="P:electron transport coupled proton transport"/>
    <property type="evidence" value="ECO:0007669"/>
    <property type="project" value="TreeGrafter"/>
</dbReference>
<name>Q5K464_LACTC</name>
<keyword evidence="10" id="KW-1185">Reference proteome</keyword>
<feature type="transmembrane region" description="Helical" evidence="7">
    <location>
        <begin position="57"/>
        <end position="84"/>
    </location>
</feature>
<dbReference type="GO" id="GO:0016787">
    <property type="term" value="F:hydrolase activity"/>
    <property type="evidence" value="ECO:0007669"/>
    <property type="project" value="UniProtKB-KW"/>
</dbReference>
<dbReference type="InterPro" id="IPR036927">
    <property type="entry name" value="Cyt_c_oxase-like_su1_sf"/>
</dbReference>
<accession>Q5K464</accession>
<dbReference type="Pfam" id="PF00961">
    <property type="entry name" value="LAGLIDADG_1"/>
    <property type="match status" value="2"/>
</dbReference>
<dbReference type="PRINTS" id="PR01165">
    <property type="entry name" value="CYCOXIDASEI"/>
</dbReference>
<geneLocation type="mitochondrion" evidence="9"/>
<dbReference type="PROSITE" id="PS50855">
    <property type="entry name" value="COX1"/>
    <property type="match status" value="1"/>
</dbReference>
<dbReference type="InterPro" id="IPR000883">
    <property type="entry name" value="Cyt_C_Oxase_1"/>
</dbReference>
<dbReference type="PANTHER" id="PTHR10422:SF18">
    <property type="entry name" value="CYTOCHROME C OXIDASE SUBUNIT 1"/>
    <property type="match status" value="1"/>
</dbReference>
<keyword evidence="3" id="KW-0540">Nuclease</keyword>
<dbReference type="InterPro" id="IPR004860">
    <property type="entry name" value="LAGLIDADG_dom"/>
</dbReference>
<keyword evidence="4 9" id="KW-0255">Endonuclease</keyword>
<dbReference type="PANTHER" id="PTHR10422">
    <property type="entry name" value="CYTOCHROME C OXIDASE SUBUNIT 1"/>
    <property type="match status" value="1"/>
</dbReference>
<sequence length="542" mass="63045">MVQRWLYSTNAKDIAILYFIFAIFCGMAGTAMSVIIRLELAAPGNQYLGGNHQLFNVLVVGHAVLMIFFLVMPALIGGFGNYLLPLMIGASDMSFARLNNISFWLLPPALVCLVTSTLVESGAGTGWTVIMNEMMCSCKMSTDAWKTLYNFIMYTLKYSIYINKLVKMFNIMGLYASVMFNYLTTQRTNVTKLKYYMKKKYSTTNKTNKSYFNMNEWLVGMTDGDGTFNIYTNMTHNKIIFTYKISLNKKNTQLLYKIKSYLGVGSVTFDNKTNMASYLIRDKKYLLNIIIPIFDEYPLLTTKRYNYLKFKECLLISNNNLLTQNDKLLTINNIKNKTSSLDLYSDSLKKYNIYISDAWESIYKKWNMKEDLTYTPMNTNDGVLIYPHKDIINNINSITINDVNNIMTKSWLIGFIEAKGSFFITKKSSNPLRCVHSFELTQKLDYIVMYSIKLLLNINSSIVMKSPSISNKSNLFYKLETTNNSNIEYIINYFRYKNYKSVFLGMKSFEYRIWSRTYMKHKGNYMKLLQIKNLLQKHRKNY</sequence>
<evidence type="ECO:0000256" key="3">
    <source>
        <dbReference type="ARBA" id="ARBA00022722"/>
    </source>
</evidence>
<dbReference type="InterPro" id="IPR023616">
    <property type="entry name" value="Cyt_c_oxase-like_su1_dom"/>
</dbReference>
<comment type="similarity">
    <text evidence="1">In the C-terminal section; belongs to the LAGLIDADG endonuclease family.</text>
</comment>
<keyword evidence="7" id="KW-1133">Transmembrane helix</keyword>
<evidence type="ECO:0000313" key="10">
    <source>
        <dbReference type="Proteomes" id="UP000002036"/>
    </source>
</evidence>
<dbReference type="GeneID" id="3238979"/>
<keyword evidence="7" id="KW-0812">Transmembrane</keyword>
<dbReference type="GO" id="GO:0006314">
    <property type="term" value="P:intron homing"/>
    <property type="evidence" value="ECO:0007669"/>
    <property type="project" value="UniProtKB-KW"/>
</dbReference>
<reference evidence="9 10" key="1">
    <citation type="journal article" date="2005" name="FEBS Lett.">
        <title>The complete mitochondrial genome of the yeast Kluyveromyces thermotolerans.</title>
        <authorList>
            <person name="Talla E."/>
            <person name="Anthouard V."/>
            <person name="Bouchier C."/>
            <person name="Frangeul L."/>
            <person name="Dujon B."/>
        </authorList>
    </citation>
    <scope>NUCLEOTIDE SEQUENCE [LARGE SCALE GENOMIC DNA]</scope>
    <source>
        <strain evidence="10">ATCC 56472 / CBS 6340 / NRRL Y-8284</strain>
    </source>
</reference>
<dbReference type="AlphaFoldDB" id="Q5K464"/>
<dbReference type="Pfam" id="PF00115">
    <property type="entry name" value="COX1"/>
    <property type="match status" value="1"/>
</dbReference>
<evidence type="ECO:0000256" key="2">
    <source>
        <dbReference type="ARBA" id="ARBA00010468"/>
    </source>
</evidence>
<dbReference type="Gene3D" id="1.20.210.10">
    <property type="entry name" value="Cytochrome c oxidase-like, subunit I domain"/>
    <property type="match status" value="1"/>
</dbReference>
<feature type="transmembrane region" description="Helical" evidence="7">
    <location>
        <begin position="15"/>
        <end position="36"/>
    </location>
</feature>
<dbReference type="GO" id="GO:0016020">
    <property type="term" value="C:membrane"/>
    <property type="evidence" value="ECO:0007669"/>
    <property type="project" value="InterPro"/>
</dbReference>
<evidence type="ECO:0000256" key="5">
    <source>
        <dbReference type="ARBA" id="ARBA00022801"/>
    </source>
</evidence>
<proteinExistence type="inferred from homology"/>
<dbReference type="Gene3D" id="3.10.28.10">
    <property type="entry name" value="Homing endonucleases"/>
    <property type="match status" value="2"/>
</dbReference>
<comment type="similarity">
    <text evidence="2">In the N-terminal section; belongs to the heme-copper respiratory oxidase family.</text>
</comment>
<dbReference type="Proteomes" id="UP000002036">
    <property type="component" value="Mitochondrion"/>
</dbReference>
<dbReference type="SUPFAM" id="SSF81442">
    <property type="entry name" value="Cytochrome c oxidase subunit I-like"/>
    <property type="match status" value="1"/>
</dbReference>
<protein>
    <submittedName>
        <fullName evidence="9">Putative DNA endonuclease</fullName>
    </submittedName>
</protein>
<keyword evidence="9" id="KW-0496">Mitochondrion</keyword>
<dbReference type="GO" id="GO:0005739">
    <property type="term" value="C:mitochondrion"/>
    <property type="evidence" value="ECO:0007669"/>
    <property type="project" value="UniProtKB-ARBA"/>
</dbReference>
<keyword evidence="7" id="KW-0472">Membrane</keyword>
<feature type="transmembrane region" description="Helical" evidence="7">
    <location>
        <begin position="104"/>
        <end position="130"/>
    </location>
</feature>
<dbReference type="RefSeq" id="YP_184721.1">
    <property type="nucleotide sequence ID" value="NC_006626.1"/>
</dbReference>